<sequence length="404" mass="38194">MDFGLLPPEVNSGRMYTGPGAEPLLTAAAGWEAVAAELESAAAGYSSQVAGLTGQWLGPSSMAMSAAAARYVAWLHASAAEAWLTATQAYAAAAAYEVAFAMTVPPPAIAANRALLMLLVATNFFGQNTAAIAATEAQYMEMWIQDAIAMYGYAFDSATASTLVSFDEPPQTTNPSGPITQARAVAQTATTNTVARTQSLLTQLSSLDGTTAPLSGVDVGASNVVSSGVDASVGGSSGVNIGVGATVGGSSGVDAGVDASVGGSTGVDIGVGAGGVGSGVNTGVGVGGSTGVNTGVGASVGGSTGVDVGVGVGGSTGVNTGVGVGGSTGVGASVGGSTGVNVGVGVGVGANGAAVSTGPVSPLVGSPGLAGTAAIQPQYNAEGLADWVASTFPGAGAIPVAAAG</sequence>
<dbReference type="EMBL" id="FXEG02000003">
    <property type="protein sequence ID" value="SOX54920.1"/>
    <property type="molecule type" value="Genomic_DNA"/>
</dbReference>
<dbReference type="PANTHER" id="PTHR46766">
    <property type="entry name" value="GLUTAMINE-RICH PROTEIN 2"/>
    <property type="match status" value="1"/>
</dbReference>
<comment type="similarity">
    <text evidence="1">Belongs to the mycobacterial PPE family.</text>
</comment>
<organism evidence="3 4">
    <name type="scientific">Mycobacterium ahvazicum</name>
    <dbReference type="NCBI Taxonomy" id="1964395"/>
    <lineage>
        <taxon>Bacteria</taxon>
        <taxon>Bacillati</taxon>
        <taxon>Actinomycetota</taxon>
        <taxon>Actinomycetes</taxon>
        <taxon>Mycobacteriales</taxon>
        <taxon>Mycobacteriaceae</taxon>
        <taxon>Mycobacterium</taxon>
        <taxon>Mycobacterium simiae complex</taxon>
    </lineage>
</organism>
<gene>
    <name evidence="3" type="ORF">MAAFP003_3600</name>
</gene>
<accession>A0A2K4YDS0</accession>
<feature type="domain" description="PPE" evidence="2">
    <location>
        <begin position="2"/>
        <end position="163"/>
    </location>
</feature>
<evidence type="ECO:0000256" key="1">
    <source>
        <dbReference type="ARBA" id="ARBA00010652"/>
    </source>
</evidence>
<evidence type="ECO:0000313" key="4">
    <source>
        <dbReference type="Proteomes" id="UP000236318"/>
    </source>
</evidence>
<protein>
    <submittedName>
        <fullName evidence="3">PPE domain-containing protein</fullName>
    </submittedName>
</protein>
<dbReference type="RefSeq" id="WP_207768553.1">
    <property type="nucleotide sequence ID" value="NZ_FXEG02000003.1"/>
</dbReference>
<dbReference type="SUPFAM" id="SSF140459">
    <property type="entry name" value="PE/PPE dimer-like"/>
    <property type="match status" value="1"/>
</dbReference>
<comment type="caution">
    <text evidence="3">The sequence shown here is derived from an EMBL/GenBank/DDBJ whole genome shotgun (WGS) entry which is preliminary data.</text>
</comment>
<dbReference type="GO" id="GO:0052572">
    <property type="term" value="P:response to host immune response"/>
    <property type="evidence" value="ECO:0007669"/>
    <property type="project" value="TreeGrafter"/>
</dbReference>
<dbReference type="InterPro" id="IPR000030">
    <property type="entry name" value="PPE_dom"/>
</dbReference>
<dbReference type="AlphaFoldDB" id="A0A2K4YDS0"/>
<keyword evidence="4" id="KW-1185">Reference proteome</keyword>
<dbReference type="Gene3D" id="1.20.1260.20">
    <property type="entry name" value="PPE superfamily"/>
    <property type="match status" value="1"/>
</dbReference>
<reference evidence="3" key="1">
    <citation type="submission" date="2018-01" db="EMBL/GenBank/DDBJ databases">
        <authorList>
            <consortium name="Urmite Genomes"/>
        </authorList>
    </citation>
    <scope>NUCLEOTIDE SEQUENCE [LARGE SCALE GENOMIC DNA]</scope>
    <source>
        <strain evidence="3">AFP003</strain>
    </source>
</reference>
<proteinExistence type="inferred from homology"/>
<name>A0A2K4YDS0_9MYCO</name>
<dbReference type="PANTHER" id="PTHR46766:SF1">
    <property type="entry name" value="GLUTAMINE-RICH PROTEIN 2"/>
    <property type="match status" value="1"/>
</dbReference>
<evidence type="ECO:0000313" key="3">
    <source>
        <dbReference type="EMBL" id="SOX54920.1"/>
    </source>
</evidence>
<dbReference type="Pfam" id="PF00823">
    <property type="entry name" value="PPE"/>
    <property type="match status" value="1"/>
</dbReference>
<dbReference type="InterPro" id="IPR038332">
    <property type="entry name" value="PPE_sf"/>
</dbReference>
<evidence type="ECO:0000259" key="2">
    <source>
        <dbReference type="Pfam" id="PF00823"/>
    </source>
</evidence>
<dbReference type="FunFam" id="1.20.1260.20:FF:000001">
    <property type="entry name" value="PPE family protein PPE41"/>
    <property type="match status" value="1"/>
</dbReference>
<dbReference type="Proteomes" id="UP000236318">
    <property type="component" value="Unassembled WGS sequence"/>
</dbReference>